<evidence type="ECO:0000256" key="1">
    <source>
        <dbReference type="ARBA" id="ARBA00006499"/>
    </source>
</evidence>
<proteinExistence type="inferred from homology"/>
<accession>A0ABV2CRM2</accession>
<comment type="similarity">
    <text evidence="1">Belongs to the AB hydrolase superfamily. AB hydrolase 2 family.</text>
</comment>
<evidence type="ECO:0000259" key="3">
    <source>
        <dbReference type="Pfam" id="PF02230"/>
    </source>
</evidence>
<dbReference type="EMBL" id="JBEWLZ010000006">
    <property type="protein sequence ID" value="MET1490573.1"/>
    <property type="molecule type" value="Genomic_DNA"/>
</dbReference>
<dbReference type="GO" id="GO:0016787">
    <property type="term" value="F:hydrolase activity"/>
    <property type="evidence" value="ECO:0007669"/>
    <property type="project" value="UniProtKB-KW"/>
</dbReference>
<dbReference type="SUPFAM" id="SSF53474">
    <property type="entry name" value="alpha/beta-Hydrolases"/>
    <property type="match status" value="1"/>
</dbReference>
<name>A0ABV2CRM2_9RHOO</name>
<reference evidence="4 5" key="1">
    <citation type="submission" date="2024-07" db="EMBL/GenBank/DDBJ databases">
        <title>Uliginosibacterium paludis KCTC:42655.</title>
        <authorList>
            <person name="Kim M.K."/>
        </authorList>
    </citation>
    <scope>NUCLEOTIDE SEQUENCE [LARGE SCALE GENOMIC DNA]</scope>
    <source>
        <strain evidence="4 5">KCTC 42655</strain>
    </source>
</reference>
<dbReference type="PANTHER" id="PTHR10655">
    <property type="entry name" value="LYSOPHOSPHOLIPASE-RELATED"/>
    <property type="match status" value="1"/>
</dbReference>
<keyword evidence="2 4" id="KW-0378">Hydrolase</keyword>
<feature type="domain" description="Phospholipase/carboxylesterase/thioesterase" evidence="3">
    <location>
        <begin position="19"/>
        <end position="212"/>
    </location>
</feature>
<dbReference type="Gene3D" id="3.40.50.1820">
    <property type="entry name" value="alpha/beta hydrolase"/>
    <property type="match status" value="1"/>
</dbReference>
<dbReference type="RefSeq" id="WP_345927734.1">
    <property type="nucleotide sequence ID" value="NZ_JBDIVF010000004.1"/>
</dbReference>
<dbReference type="InterPro" id="IPR029058">
    <property type="entry name" value="AB_hydrolase_fold"/>
</dbReference>
<keyword evidence="5" id="KW-1185">Reference proteome</keyword>
<evidence type="ECO:0000256" key="2">
    <source>
        <dbReference type="ARBA" id="ARBA00022801"/>
    </source>
</evidence>
<evidence type="ECO:0000313" key="5">
    <source>
        <dbReference type="Proteomes" id="UP001548590"/>
    </source>
</evidence>
<comment type="caution">
    <text evidence="4">The sequence shown here is derived from an EMBL/GenBank/DDBJ whole genome shotgun (WGS) entry which is preliminary data.</text>
</comment>
<organism evidence="4 5">
    <name type="scientific">Uliginosibacterium paludis</name>
    <dbReference type="NCBI Taxonomy" id="1615952"/>
    <lineage>
        <taxon>Bacteria</taxon>
        <taxon>Pseudomonadati</taxon>
        <taxon>Pseudomonadota</taxon>
        <taxon>Betaproteobacteria</taxon>
        <taxon>Rhodocyclales</taxon>
        <taxon>Zoogloeaceae</taxon>
        <taxon>Uliginosibacterium</taxon>
    </lineage>
</organism>
<dbReference type="InterPro" id="IPR050565">
    <property type="entry name" value="LYPA1-2/EST-like"/>
</dbReference>
<dbReference type="Proteomes" id="UP001548590">
    <property type="component" value="Unassembled WGS sequence"/>
</dbReference>
<dbReference type="PANTHER" id="PTHR10655:SF17">
    <property type="entry name" value="LYSOPHOSPHOLIPASE-LIKE PROTEIN 1"/>
    <property type="match status" value="1"/>
</dbReference>
<dbReference type="InterPro" id="IPR003140">
    <property type="entry name" value="PLipase/COase/thioEstase"/>
</dbReference>
<protein>
    <submittedName>
        <fullName evidence="4">Alpha/beta fold hydrolase</fullName>
    </submittedName>
</protein>
<evidence type="ECO:0000313" key="4">
    <source>
        <dbReference type="EMBL" id="MET1490573.1"/>
    </source>
</evidence>
<dbReference type="Pfam" id="PF02230">
    <property type="entry name" value="Abhydrolase_2"/>
    <property type="match status" value="1"/>
</dbReference>
<gene>
    <name evidence="4" type="ORF">ABVT11_12120</name>
</gene>
<sequence length="227" mass="24761">MNFEYRIRHPLLTPSHRPPLLILLHGKGANEDDLFALAPHFDPRFIVVSLRAPHEMAPGYYRWYERTGTPENSVFDEMEIETSRIWLIQAINDLVMGLGADARQVHLLGFSQGAAMALAIALTSPGRIRSAVSMAGRLLAATAPHAATASAMQHLTLLIQHGSADDLVLPSESVAACQLFAELGVAQGIREYQAGHTISPAMLKDACNFLTVQLDRAGMPPHDTTLH</sequence>